<name>A0AAE0LJQ4_9CHLO</name>
<protein>
    <submittedName>
        <fullName evidence="2">Uncharacterized protein</fullName>
    </submittedName>
</protein>
<keyword evidence="3" id="KW-1185">Reference proteome</keyword>
<evidence type="ECO:0000313" key="3">
    <source>
        <dbReference type="Proteomes" id="UP001190700"/>
    </source>
</evidence>
<sequence length="209" mass="24081">MLKYLEDAQFFTSDSLDRLKAALKKRQQDEESAWLQDQTPNQTREVSGQQAKDHTAEEDAAAELHIKEQEKVEEVASLMEDLNNMSEGELQELLQEKKEDHPQLVQDMMQLLQVAWGPREQDIQVIQDFTGPDGEQRRTISIQRELMLKEQPFILLCFKEADVYGQPHVVGVAWLKKMWQHPEKTSHELENRVAAFNPRRCSGAGSAPK</sequence>
<proteinExistence type="predicted"/>
<dbReference type="Proteomes" id="UP001190700">
    <property type="component" value="Unassembled WGS sequence"/>
</dbReference>
<evidence type="ECO:0000313" key="2">
    <source>
        <dbReference type="EMBL" id="KAK3287299.1"/>
    </source>
</evidence>
<feature type="compositionally biased region" description="Basic and acidic residues" evidence="1">
    <location>
        <begin position="51"/>
        <end position="60"/>
    </location>
</feature>
<organism evidence="2 3">
    <name type="scientific">Cymbomonas tetramitiformis</name>
    <dbReference type="NCBI Taxonomy" id="36881"/>
    <lineage>
        <taxon>Eukaryota</taxon>
        <taxon>Viridiplantae</taxon>
        <taxon>Chlorophyta</taxon>
        <taxon>Pyramimonadophyceae</taxon>
        <taxon>Pyramimonadales</taxon>
        <taxon>Pyramimonadaceae</taxon>
        <taxon>Cymbomonas</taxon>
    </lineage>
</organism>
<evidence type="ECO:0000256" key="1">
    <source>
        <dbReference type="SAM" id="MobiDB-lite"/>
    </source>
</evidence>
<reference evidence="2 3" key="1">
    <citation type="journal article" date="2015" name="Genome Biol. Evol.">
        <title>Comparative Genomics of a Bacterivorous Green Alga Reveals Evolutionary Causalities and Consequences of Phago-Mixotrophic Mode of Nutrition.</title>
        <authorList>
            <person name="Burns J.A."/>
            <person name="Paasch A."/>
            <person name="Narechania A."/>
            <person name="Kim E."/>
        </authorList>
    </citation>
    <scope>NUCLEOTIDE SEQUENCE [LARGE SCALE GENOMIC DNA]</scope>
    <source>
        <strain evidence="2 3">PLY_AMNH</strain>
    </source>
</reference>
<accession>A0AAE0LJQ4</accession>
<dbReference type="EMBL" id="LGRX02000918">
    <property type="protein sequence ID" value="KAK3287299.1"/>
    <property type="molecule type" value="Genomic_DNA"/>
</dbReference>
<comment type="caution">
    <text evidence="2">The sequence shown here is derived from an EMBL/GenBank/DDBJ whole genome shotgun (WGS) entry which is preliminary data.</text>
</comment>
<gene>
    <name evidence="2" type="ORF">CYMTET_5183</name>
</gene>
<feature type="region of interest" description="Disordered" evidence="1">
    <location>
        <begin position="27"/>
        <end position="60"/>
    </location>
</feature>
<dbReference type="AlphaFoldDB" id="A0AAE0LJQ4"/>
<feature type="compositionally biased region" description="Polar residues" evidence="1">
    <location>
        <begin position="35"/>
        <end position="50"/>
    </location>
</feature>